<dbReference type="OrthoDB" id="6437904at2759"/>
<proteinExistence type="predicted"/>
<evidence type="ECO:0000313" key="2">
    <source>
        <dbReference type="EMBL" id="GFR17320.1"/>
    </source>
</evidence>
<protein>
    <submittedName>
        <fullName evidence="2">Uncharacterized protein</fullName>
    </submittedName>
</protein>
<reference evidence="2" key="1">
    <citation type="submission" date="2020-07" db="EMBL/GenBank/DDBJ databases">
        <title>Multicomponent nature underlies the extraordinary mechanical properties of spider dragline silk.</title>
        <authorList>
            <person name="Kono N."/>
            <person name="Nakamura H."/>
            <person name="Mori M."/>
            <person name="Yoshida Y."/>
            <person name="Ohtoshi R."/>
            <person name="Malay A.D."/>
            <person name="Moran D.A.P."/>
            <person name="Tomita M."/>
            <person name="Numata K."/>
            <person name="Arakawa K."/>
        </authorList>
    </citation>
    <scope>NUCLEOTIDE SEQUENCE</scope>
</reference>
<name>A0A8X6LPJ2_TRICU</name>
<accession>A0A8X6LPJ2</accession>
<keyword evidence="3" id="KW-1185">Reference proteome</keyword>
<evidence type="ECO:0000313" key="3">
    <source>
        <dbReference type="Proteomes" id="UP000887116"/>
    </source>
</evidence>
<feature type="compositionally biased region" description="Polar residues" evidence="1">
    <location>
        <begin position="98"/>
        <end position="116"/>
    </location>
</feature>
<dbReference type="Proteomes" id="UP000887116">
    <property type="component" value="Unassembled WGS sequence"/>
</dbReference>
<dbReference type="EMBL" id="BMAO01017642">
    <property type="protein sequence ID" value="GFR17320.1"/>
    <property type="molecule type" value="Genomic_DNA"/>
</dbReference>
<feature type="region of interest" description="Disordered" evidence="1">
    <location>
        <begin position="98"/>
        <end position="121"/>
    </location>
</feature>
<organism evidence="2 3">
    <name type="scientific">Trichonephila clavata</name>
    <name type="common">Joro spider</name>
    <name type="synonym">Nephila clavata</name>
    <dbReference type="NCBI Taxonomy" id="2740835"/>
    <lineage>
        <taxon>Eukaryota</taxon>
        <taxon>Metazoa</taxon>
        <taxon>Ecdysozoa</taxon>
        <taxon>Arthropoda</taxon>
        <taxon>Chelicerata</taxon>
        <taxon>Arachnida</taxon>
        <taxon>Araneae</taxon>
        <taxon>Araneomorphae</taxon>
        <taxon>Entelegynae</taxon>
        <taxon>Araneoidea</taxon>
        <taxon>Nephilidae</taxon>
        <taxon>Trichonephila</taxon>
    </lineage>
</organism>
<dbReference type="AlphaFoldDB" id="A0A8X6LPJ2"/>
<evidence type="ECO:0000256" key="1">
    <source>
        <dbReference type="SAM" id="MobiDB-lite"/>
    </source>
</evidence>
<comment type="caution">
    <text evidence="2">The sequence shown here is derived from an EMBL/GenBank/DDBJ whole genome shotgun (WGS) entry which is preliminary data.</text>
</comment>
<gene>
    <name evidence="2" type="ORF">TNCT_672711</name>
</gene>
<sequence>MHEELLELSRKADEIIYFNLDNNMDFLKAIKEKTLSIVACKSLKDLEKHFMSEKTKSNLKTHRTLWEDSRVHLHSNRNSKENSSEFTDECTPQVIPTSVKTRISDRSQNSGSTSVNNEKDNLYQDDVNSLTEENFNNDGNHVNQPYVKGTSSFIPVKDPKIGFGTIISDTETIKTVVDVSDSTGSKKIMQVKNFESKKRLLQEPACLKRESEKIKTAEICSNAEISNIHESEGENFNGSSEGRPVYLSWKLN</sequence>